<dbReference type="Proteomes" id="UP000185746">
    <property type="component" value="Chromosome"/>
</dbReference>
<organism evidence="9 10">
    <name type="scientific">Sporosarcina ureilytica</name>
    <dbReference type="NCBI Taxonomy" id="298596"/>
    <lineage>
        <taxon>Bacteria</taxon>
        <taxon>Bacillati</taxon>
        <taxon>Bacillota</taxon>
        <taxon>Bacilli</taxon>
        <taxon>Bacillales</taxon>
        <taxon>Caryophanaceae</taxon>
        <taxon>Sporosarcina</taxon>
    </lineage>
</organism>
<dbReference type="GO" id="GO:0009090">
    <property type="term" value="P:homoserine biosynthetic process"/>
    <property type="evidence" value="ECO:0007669"/>
    <property type="project" value="TreeGrafter"/>
</dbReference>
<evidence type="ECO:0000313" key="10">
    <source>
        <dbReference type="Proteomes" id="UP000185746"/>
    </source>
</evidence>
<accession>A0A1D8JI28</accession>
<evidence type="ECO:0000256" key="1">
    <source>
        <dbReference type="ARBA" id="ARBA00010122"/>
    </source>
</evidence>
<dbReference type="PANTHER" id="PTHR21499">
    <property type="entry name" value="ASPARTATE KINASE"/>
    <property type="match status" value="1"/>
</dbReference>
<reference evidence="9 10" key="1">
    <citation type="submission" date="2016-09" db="EMBL/GenBank/DDBJ databases">
        <title>Complete genome sequence of the Lysinibacillus sphaericus LMG 22257, a specie of Bacillus with ureolytic activity that can effectively biodeposit calcium carbonate.</title>
        <authorList>
            <person name="Yan W."/>
        </authorList>
    </citation>
    <scope>NUCLEOTIDE SEQUENCE [LARGE SCALE GENOMIC DNA]</scope>
    <source>
        <strain evidence="9 10">LMG 22257</strain>
    </source>
</reference>
<evidence type="ECO:0000256" key="2">
    <source>
        <dbReference type="ARBA" id="ARBA00013059"/>
    </source>
</evidence>
<evidence type="ECO:0000256" key="3">
    <source>
        <dbReference type="ARBA" id="ARBA00022679"/>
    </source>
</evidence>
<dbReference type="EC" id="2.7.2.4" evidence="2"/>
<dbReference type="EMBL" id="CP017560">
    <property type="protein sequence ID" value="AOV08371.1"/>
    <property type="molecule type" value="Genomic_DNA"/>
</dbReference>
<keyword evidence="4" id="KW-0547">Nucleotide-binding</keyword>
<protein>
    <recommendedName>
        <fullName evidence="2">aspartate kinase</fullName>
        <ecNumber evidence="2">2.7.2.4</ecNumber>
    </recommendedName>
</protein>
<name>A0A1D8JI28_9BACL</name>
<dbReference type="PANTHER" id="PTHR21499:SF3">
    <property type="entry name" value="ASPARTOKINASE"/>
    <property type="match status" value="1"/>
</dbReference>
<evidence type="ECO:0000259" key="8">
    <source>
        <dbReference type="Pfam" id="PF00696"/>
    </source>
</evidence>
<dbReference type="RefSeq" id="WP_075528529.1">
    <property type="nucleotide sequence ID" value="NZ_CP017560.1"/>
</dbReference>
<dbReference type="AlphaFoldDB" id="A0A1D8JI28"/>
<evidence type="ECO:0000256" key="7">
    <source>
        <dbReference type="ARBA" id="ARBA00047872"/>
    </source>
</evidence>
<dbReference type="GO" id="GO:0005829">
    <property type="term" value="C:cytosol"/>
    <property type="evidence" value="ECO:0007669"/>
    <property type="project" value="TreeGrafter"/>
</dbReference>
<comment type="similarity">
    <text evidence="1">Belongs to the aspartokinase family.</text>
</comment>
<dbReference type="Pfam" id="PF00696">
    <property type="entry name" value="AA_kinase"/>
    <property type="match status" value="1"/>
</dbReference>
<comment type="catalytic activity">
    <reaction evidence="7">
        <text>L-aspartate + ATP = 4-phospho-L-aspartate + ADP</text>
        <dbReference type="Rhea" id="RHEA:23776"/>
        <dbReference type="ChEBI" id="CHEBI:29991"/>
        <dbReference type="ChEBI" id="CHEBI:30616"/>
        <dbReference type="ChEBI" id="CHEBI:57535"/>
        <dbReference type="ChEBI" id="CHEBI:456216"/>
        <dbReference type="EC" id="2.7.2.4"/>
    </reaction>
</comment>
<dbReference type="InterPro" id="IPR001048">
    <property type="entry name" value="Asp/Glu/Uridylate_kinase"/>
</dbReference>
<keyword evidence="10" id="KW-1185">Reference proteome</keyword>
<sequence length="243" mass="26153">MIVQKFGGIAMQNEEMRNFCMNHIQDGIKQYKKIAVVVSAIGRLGDPYATDSLINLSEAFASDYVARDLVASCGELIASAVLSAELHQFGVSNTVLHGKQTGILTTGNFGDASIDSIDTSIILKSFEQVDCVIIPGFQGMDKSGHVMTLGRGGSDLTAVALADSLNASHVEFFKDVPGVLTGDPDFVSDYDKYDFLSFDEFLNLLNGENTIIQKRAAVLAKEKAIPLYVRGIASTETGTWIAT</sequence>
<dbReference type="KEGG" id="surl:BI350_13055"/>
<evidence type="ECO:0000313" key="9">
    <source>
        <dbReference type="EMBL" id="AOV08371.1"/>
    </source>
</evidence>
<keyword evidence="5 9" id="KW-0418">Kinase</keyword>
<dbReference type="SUPFAM" id="SSF53633">
    <property type="entry name" value="Carbamate kinase-like"/>
    <property type="match status" value="1"/>
</dbReference>
<evidence type="ECO:0000256" key="4">
    <source>
        <dbReference type="ARBA" id="ARBA00022741"/>
    </source>
</evidence>
<feature type="domain" description="Aspartate/glutamate/uridylate kinase" evidence="8">
    <location>
        <begin position="1"/>
        <end position="230"/>
    </location>
</feature>
<evidence type="ECO:0000256" key="6">
    <source>
        <dbReference type="ARBA" id="ARBA00022840"/>
    </source>
</evidence>
<evidence type="ECO:0000256" key="5">
    <source>
        <dbReference type="ARBA" id="ARBA00022777"/>
    </source>
</evidence>
<proteinExistence type="inferred from homology"/>
<dbReference type="GO" id="GO:0005524">
    <property type="term" value="F:ATP binding"/>
    <property type="evidence" value="ECO:0007669"/>
    <property type="project" value="UniProtKB-KW"/>
</dbReference>
<dbReference type="GO" id="GO:0004072">
    <property type="term" value="F:aspartate kinase activity"/>
    <property type="evidence" value="ECO:0007669"/>
    <property type="project" value="UniProtKB-EC"/>
</dbReference>
<dbReference type="Gene3D" id="3.40.1160.10">
    <property type="entry name" value="Acetylglutamate kinase-like"/>
    <property type="match status" value="1"/>
</dbReference>
<keyword evidence="6" id="KW-0067">ATP-binding</keyword>
<keyword evidence="3" id="KW-0808">Transferase</keyword>
<gene>
    <name evidence="9" type="ORF">BI350_13055</name>
</gene>
<dbReference type="InterPro" id="IPR036393">
    <property type="entry name" value="AceGlu_kinase-like_sf"/>
</dbReference>
<dbReference type="GO" id="GO:0009089">
    <property type="term" value="P:lysine biosynthetic process via diaminopimelate"/>
    <property type="evidence" value="ECO:0007669"/>
    <property type="project" value="TreeGrafter"/>
</dbReference>